<organism evidence="1 2">
    <name type="scientific">Acetobacter tropicalis</name>
    <dbReference type="NCBI Taxonomy" id="104102"/>
    <lineage>
        <taxon>Bacteria</taxon>
        <taxon>Pseudomonadati</taxon>
        <taxon>Pseudomonadota</taxon>
        <taxon>Alphaproteobacteria</taxon>
        <taxon>Acetobacterales</taxon>
        <taxon>Acetobacteraceae</taxon>
        <taxon>Acetobacter</taxon>
    </lineage>
</organism>
<protein>
    <submittedName>
        <fullName evidence="1">Uncharacterized protein</fullName>
    </submittedName>
</protein>
<comment type="caution">
    <text evidence="1">The sequence shown here is derived from an EMBL/GenBank/DDBJ whole genome shotgun (WGS) entry which is preliminary data.</text>
</comment>
<evidence type="ECO:0000313" key="1">
    <source>
        <dbReference type="EMBL" id="GEL51725.1"/>
    </source>
</evidence>
<name>A0A511FS40_9PROT</name>
<evidence type="ECO:0000313" key="2">
    <source>
        <dbReference type="Proteomes" id="UP000321800"/>
    </source>
</evidence>
<gene>
    <name evidence="1" type="ORF">ATR01nite_28000</name>
</gene>
<reference evidence="1 2" key="1">
    <citation type="submission" date="2019-07" db="EMBL/GenBank/DDBJ databases">
        <title>Whole genome shotgun sequence of Acetobacter tropicalis NBRC 16470.</title>
        <authorList>
            <person name="Hosoyama A."/>
            <person name="Uohara A."/>
            <person name="Ohji S."/>
            <person name="Ichikawa N."/>
        </authorList>
    </citation>
    <scope>NUCLEOTIDE SEQUENCE [LARGE SCALE GENOMIC DNA]</scope>
    <source>
        <strain evidence="1 2">NBRC 16470</strain>
    </source>
</reference>
<dbReference type="RefSeq" id="WP_045541380.1">
    <property type="nucleotide sequence ID" value="NZ_BJVR01000058.1"/>
</dbReference>
<sequence length="79" mass="8711">MIAIPTPDFRKDYCAVLEFQDFQCAIRQQAPAEMIEALTPFEGMWAVIEGNIEPKMGGGSIRVGSVHGVIEQISILDTE</sequence>
<dbReference type="AlphaFoldDB" id="A0A511FS40"/>
<dbReference type="Proteomes" id="UP000321800">
    <property type="component" value="Unassembled WGS sequence"/>
</dbReference>
<accession>A0A511FS40</accession>
<proteinExistence type="predicted"/>
<dbReference type="EMBL" id="BJVR01000058">
    <property type="protein sequence ID" value="GEL51725.1"/>
    <property type="molecule type" value="Genomic_DNA"/>
</dbReference>